<feature type="transmembrane region" description="Helical" evidence="1">
    <location>
        <begin position="222"/>
        <end position="243"/>
    </location>
</feature>
<keyword evidence="1" id="KW-1133">Transmembrane helix</keyword>
<name>A0ABS4KI97_9FIRM</name>
<feature type="transmembrane region" description="Helical" evidence="1">
    <location>
        <begin position="186"/>
        <end position="210"/>
    </location>
</feature>
<feature type="transmembrane region" description="Helical" evidence="1">
    <location>
        <begin position="107"/>
        <end position="125"/>
    </location>
</feature>
<evidence type="ECO:0000256" key="1">
    <source>
        <dbReference type="SAM" id="Phobius"/>
    </source>
</evidence>
<protein>
    <recommendedName>
        <fullName evidence="4">TraX protein</fullName>
    </recommendedName>
</protein>
<dbReference type="Pfam" id="PF05857">
    <property type="entry name" value="TraX"/>
    <property type="match status" value="1"/>
</dbReference>
<dbReference type="InterPro" id="IPR008875">
    <property type="entry name" value="TraX"/>
</dbReference>
<evidence type="ECO:0000313" key="3">
    <source>
        <dbReference type="Proteomes" id="UP001314903"/>
    </source>
</evidence>
<dbReference type="EMBL" id="JAGGLI010000012">
    <property type="protein sequence ID" value="MBP2027487.1"/>
    <property type="molecule type" value="Genomic_DNA"/>
</dbReference>
<evidence type="ECO:0000313" key="2">
    <source>
        <dbReference type="EMBL" id="MBP2027487.1"/>
    </source>
</evidence>
<keyword evidence="1" id="KW-0812">Transmembrane</keyword>
<organism evidence="2 3">
    <name type="scientific">Acetoanaerobium pronyense</name>
    <dbReference type="NCBI Taxonomy" id="1482736"/>
    <lineage>
        <taxon>Bacteria</taxon>
        <taxon>Bacillati</taxon>
        <taxon>Bacillota</taxon>
        <taxon>Clostridia</taxon>
        <taxon>Peptostreptococcales</taxon>
        <taxon>Filifactoraceae</taxon>
        <taxon>Acetoanaerobium</taxon>
    </lineage>
</organism>
<dbReference type="RefSeq" id="WP_209660553.1">
    <property type="nucleotide sequence ID" value="NZ_JAGGLI010000012.1"/>
</dbReference>
<reference evidence="2 3" key="1">
    <citation type="submission" date="2021-03" db="EMBL/GenBank/DDBJ databases">
        <title>Genomic Encyclopedia of Type Strains, Phase IV (KMG-IV): sequencing the most valuable type-strain genomes for metagenomic binning, comparative biology and taxonomic classification.</title>
        <authorList>
            <person name="Goeker M."/>
        </authorList>
    </citation>
    <scope>NUCLEOTIDE SEQUENCE [LARGE SCALE GENOMIC DNA]</scope>
    <source>
        <strain evidence="2 3">DSM 27512</strain>
    </source>
</reference>
<proteinExistence type="predicted"/>
<feature type="transmembrane region" description="Helical" evidence="1">
    <location>
        <begin position="28"/>
        <end position="45"/>
    </location>
</feature>
<gene>
    <name evidence="2" type="ORF">J2Z35_001284</name>
</gene>
<feature type="transmembrane region" description="Helical" evidence="1">
    <location>
        <begin position="145"/>
        <end position="174"/>
    </location>
</feature>
<keyword evidence="3" id="KW-1185">Reference proteome</keyword>
<dbReference type="Proteomes" id="UP001314903">
    <property type="component" value="Unassembled WGS sequence"/>
</dbReference>
<accession>A0ABS4KI97</accession>
<feature type="transmembrane region" description="Helical" evidence="1">
    <location>
        <begin position="57"/>
        <end position="74"/>
    </location>
</feature>
<keyword evidence="1" id="KW-0472">Membrane</keyword>
<comment type="caution">
    <text evidence="2">The sequence shown here is derived from an EMBL/GenBank/DDBJ whole genome shotgun (WGS) entry which is preliminary data.</text>
</comment>
<evidence type="ECO:0008006" key="4">
    <source>
        <dbReference type="Google" id="ProtNLM"/>
    </source>
</evidence>
<sequence length="245" mass="28156">MLKLTAVLLMLIDHIGASLYPEIFWLRLIGRLSFPIFAFLIAQGAKKTRDISKYQNRLLIFSIVSQPPFVYFSRRVSLTTVGNLEFILKSYIPNIDMLAEYSLQGHPGFNVGFTFLFALISIRLLKTVYGEKGSSNSGSNILAHLFIFLLMAFSIIVNTDYSAYGIAMVIIFYVTDIYNNKIFLRLLGILLFLLNPFSMIIQSLTIFSVLIIRKIKDKKPFILPKFFFYGFYPIHLLILGYIMRL</sequence>